<evidence type="ECO:0000256" key="1">
    <source>
        <dbReference type="ARBA" id="ARBA00004370"/>
    </source>
</evidence>
<name>A0AA35ZLL0_LACSI</name>
<evidence type="ECO:0000256" key="3">
    <source>
        <dbReference type="ARBA" id="ARBA00023136"/>
    </source>
</evidence>
<proteinExistence type="predicted"/>
<dbReference type="GO" id="GO:0016020">
    <property type="term" value="C:membrane"/>
    <property type="evidence" value="ECO:0007669"/>
    <property type="project" value="UniProtKB-SubCell"/>
</dbReference>
<keyword evidence="2" id="KW-0812">Transmembrane</keyword>
<reference evidence="4" key="1">
    <citation type="submission" date="2023-04" db="EMBL/GenBank/DDBJ databases">
        <authorList>
            <person name="Vijverberg K."/>
            <person name="Xiong W."/>
            <person name="Schranz E."/>
        </authorList>
    </citation>
    <scope>NUCLEOTIDE SEQUENCE</scope>
</reference>
<evidence type="ECO:0000256" key="2">
    <source>
        <dbReference type="ARBA" id="ARBA00022692"/>
    </source>
</evidence>
<evidence type="ECO:0000313" key="5">
    <source>
        <dbReference type="Proteomes" id="UP001177003"/>
    </source>
</evidence>
<dbReference type="SUPFAM" id="SSF103506">
    <property type="entry name" value="Mitochondrial carrier"/>
    <property type="match status" value="1"/>
</dbReference>
<gene>
    <name evidence="4" type="ORF">LSALG_LOCUS33881</name>
</gene>
<dbReference type="Gene3D" id="1.50.40.10">
    <property type="entry name" value="Mitochondrial carrier domain"/>
    <property type="match status" value="1"/>
</dbReference>
<protein>
    <submittedName>
        <fullName evidence="4">Uncharacterized protein</fullName>
    </submittedName>
</protein>
<evidence type="ECO:0000313" key="4">
    <source>
        <dbReference type="EMBL" id="CAI9294920.1"/>
    </source>
</evidence>
<sequence length="116" mass="12686">MVELMHLGRSFKLMLFEGYKEDLGLQSYICSIKCSLVGDLLHGSSCCVGWGWLLLFEERGNSGGNGDGFTPNSKAVVAVQAASVAMANGFSVVVTMPLDTIKTRLQVLDCDFFFFF</sequence>
<dbReference type="PANTHER" id="PTHR46080">
    <property type="entry name" value="MITOCHONDRIAL SUBSTRATE CARRIER FAMILY PROTEIN J"/>
    <property type="match status" value="1"/>
</dbReference>
<dbReference type="Proteomes" id="UP001177003">
    <property type="component" value="Chromosome 7"/>
</dbReference>
<dbReference type="InterPro" id="IPR023395">
    <property type="entry name" value="MCP_dom_sf"/>
</dbReference>
<keyword evidence="3" id="KW-0472">Membrane</keyword>
<accession>A0AA35ZLL0</accession>
<dbReference type="PANTHER" id="PTHR46080:SF20">
    <property type="entry name" value="MITOCHONDRIAL CARRIER DOMAIN PROTEIN"/>
    <property type="match status" value="1"/>
</dbReference>
<comment type="subcellular location">
    <subcellularLocation>
        <location evidence="1">Membrane</location>
    </subcellularLocation>
</comment>
<dbReference type="AlphaFoldDB" id="A0AA35ZLL0"/>
<organism evidence="4 5">
    <name type="scientific">Lactuca saligna</name>
    <name type="common">Willowleaf lettuce</name>
    <dbReference type="NCBI Taxonomy" id="75948"/>
    <lineage>
        <taxon>Eukaryota</taxon>
        <taxon>Viridiplantae</taxon>
        <taxon>Streptophyta</taxon>
        <taxon>Embryophyta</taxon>
        <taxon>Tracheophyta</taxon>
        <taxon>Spermatophyta</taxon>
        <taxon>Magnoliopsida</taxon>
        <taxon>eudicotyledons</taxon>
        <taxon>Gunneridae</taxon>
        <taxon>Pentapetalae</taxon>
        <taxon>asterids</taxon>
        <taxon>campanulids</taxon>
        <taxon>Asterales</taxon>
        <taxon>Asteraceae</taxon>
        <taxon>Cichorioideae</taxon>
        <taxon>Cichorieae</taxon>
        <taxon>Lactucinae</taxon>
        <taxon>Lactuca</taxon>
    </lineage>
</organism>
<dbReference type="EMBL" id="OX465083">
    <property type="protein sequence ID" value="CAI9294920.1"/>
    <property type="molecule type" value="Genomic_DNA"/>
</dbReference>
<keyword evidence="5" id="KW-1185">Reference proteome</keyword>